<name>A0A067LV34_BOTB1</name>
<sequence>MLCAISRFLLALALIRSSVAVLAPSPQPTASSAQKDPKLPPWAGQNTQRIPLVNNGGQYLASVRMGRKDPYQIFNLTLSTTIGYTIIAGMSCSACVPNVAPLYNASESESQGFKHMSGDSEQISIGAGVVGGAIVKESCAVATDGGRWWTYDNQTLLVASSGSSIFPDVFNAGSGIVGLGLSAVQTPADSILGQLLATGHNDYVTVAFALDGAQNANGTGKGGELHVLAPDPDAYDLPLAFVKTAALGDGQRPPTVPSTDWAVPMDSWRVTASGGQVNGTSGTVAIVEPFWPEVVVSHSAAVLIYDLIDSSKVVRVDRSENVWSIPCHAKLNFTATFGGVVVVTTEKDLIVPAGDGCESALRSWVDPNMTTYLLGSAFMQNAYIVLTASAAGMSTSIMGFAVRSAPGTVRDWGLHKQEVASVVGNVIGGIILFALSAGAVYMLVKWQRSKRQAPSAQFMNDVVNTPTTVKILGESDEVDSQAWVPFDPHGDPSPRPTPSPSRWGSRLLAPLGGSQYHRIPSGSDYGGWYGAPAPLRKVAMWVTPLGGGRT</sequence>
<evidence type="ECO:0000313" key="6">
    <source>
        <dbReference type="EMBL" id="KDQ07193.1"/>
    </source>
</evidence>
<keyword evidence="3" id="KW-0472">Membrane</keyword>
<dbReference type="PANTHER" id="PTHR47966">
    <property type="entry name" value="BETA-SITE APP-CLEAVING ENZYME, ISOFORM A-RELATED"/>
    <property type="match status" value="1"/>
</dbReference>
<evidence type="ECO:0000256" key="4">
    <source>
        <dbReference type="SAM" id="SignalP"/>
    </source>
</evidence>
<evidence type="ECO:0000256" key="2">
    <source>
        <dbReference type="SAM" id="MobiDB-lite"/>
    </source>
</evidence>
<comment type="similarity">
    <text evidence="1">Belongs to the peptidase A1 family.</text>
</comment>
<accession>A0A067LV34</accession>
<keyword evidence="4" id="KW-0732">Signal</keyword>
<feature type="transmembrane region" description="Helical" evidence="3">
    <location>
        <begin position="382"/>
        <end position="402"/>
    </location>
</feature>
<evidence type="ECO:0000256" key="3">
    <source>
        <dbReference type="SAM" id="Phobius"/>
    </source>
</evidence>
<keyword evidence="3" id="KW-1133">Transmembrane helix</keyword>
<dbReference type="InParanoid" id="A0A067LV34"/>
<dbReference type="Pfam" id="PF00026">
    <property type="entry name" value="Asp"/>
    <property type="match status" value="1"/>
</dbReference>
<dbReference type="Proteomes" id="UP000027195">
    <property type="component" value="Unassembled WGS sequence"/>
</dbReference>
<dbReference type="InterPro" id="IPR033121">
    <property type="entry name" value="PEPTIDASE_A1"/>
</dbReference>
<feature type="region of interest" description="Disordered" evidence="2">
    <location>
        <begin position="482"/>
        <end position="504"/>
    </location>
</feature>
<evidence type="ECO:0000256" key="1">
    <source>
        <dbReference type="ARBA" id="ARBA00007447"/>
    </source>
</evidence>
<feature type="chain" id="PRO_5001645003" description="Peptidase A1 domain-containing protein" evidence="4">
    <location>
        <begin position="21"/>
        <end position="550"/>
    </location>
</feature>
<dbReference type="PROSITE" id="PS51767">
    <property type="entry name" value="PEPTIDASE_A1"/>
    <property type="match status" value="1"/>
</dbReference>
<feature type="region of interest" description="Disordered" evidence="2">
    <location>
        <begin position="26"/>
        <end position="46"/>
    </location>
</feature>
<dbReference type="GO" id="GO:0004190">
    <property type="term" value="F:aspartic-type endopeptidase activity"/>
    <property type="evidence" value="ECO:0007669"/>
    <property type="project" value="InterPro"/>
</dbReference>
<dbReference type="InterPro" id="IPR021109">
    <property type="entry name" value="Peptidase_aspartic_dom_sf"/>
</dbReference>
<dbReference type="HOGENOM" id="CLU_042935_0_0_1"/>
<reference evidence="7" key="1">
    <citation type="journal article" date="2014" name="Proc. Natl. Acad. Sci. U.S.A.">
        <title>Extensive sampling of basidiomycete genomes demonstrates inadequacy of the white-rot/brown-rot paradigm for wood decay fungi.</title>
        <authorList>
            <person name="Riley R."/>
            <person name="Salamov A.A."/>
            <person name="Brown D.W."/>
            <person name="Nagy L.G."/>
            <person name="Floudas D."/>
            <person name="Held B.W."/>
            <person name="Levasseur A."/>
            <person name="Lombard V."/>
            <person name="Morin E."/>
            <person name="Otillar R."/>
            <person name="Lindquist E.A."/>
            <person name="Sun H."/>
            <person name="LaButti K.M."/>
            <person name="Schmutz J."/>
            <person name="Jabbour D."/>
            <person name="Luo H."/>
            <person name="Baker S.E."/>
            <person name="Pisabarro A.G."/>
            <person name="Walton J.D."/>
            <person name="Blanchette R.A."/>
            <person name="Henrissat B."/>
            <person name="Martin F."/>
            <person name="Cullen D."/>
            <person name="Hibbett D.S."/>
            <person name="Grigoriev I.V."/>
        </authorList>
    </citation>
    <scope>NUCLEOTIDE SEQUENCE [LARGE SCALE GENOMIC DNA]</scope>
    <source>
        <strain evidence="7">FD-172 SS1</strain>
    </source>
</reference>
<proteinExistence type="inferred from homology"/>
<dbReference type="SUPFAM" id="SSF50630">
    <property type="entry name" value="Acid proteases"/>
    <property type="match status" value="1"/>
</dbReference>
<evidence type="ECO:0000259" key="5">
    <source>
        <dbReference type="PROSITE" id="PS51767"/>
    </source>
</evidence>
<dbReference type="OrthoDB" id="2563011at2759"/>
<feature type="domain" description="Peptidase A1" evidence="5">
    <location>
        <begin position="59"/>
        <end position="401"/>
    </location>
</feature>
<keyword evidence="7" id="KW-1185">Reference proteome</keyword>
<evidence type="ECO:0000313" key="7">
    <source>
        <dbReference type="Proteomes" id="UP000027195"/>
    </source>
</evidence>
<dbReference type="InterPro" id="IPR001461">
    <property type="entry name" value="Aspartic_peptidase_A1"/>
</dbReference>
<dbReference type="Gene3D" id="2.40.70.10">
    <property type="entry name" value="Acid Proteases"/>
    <property type="match status" value="2"/>
</dbReference>
<dbReference type="PANTHER" id="PTHR47966:SF73">
    <property type="entry name" value="PEPTIDASE A1 DOMAIN-CONTAINING PROTEIN"/>
    <property type="match status" value="1"/>
</dbReference>
<organism evidence="6 7">
    <name type="scientific">Botryobasidium botryosum (strain FD-172 SS1)</name>
    <dbReference type="NCBI Taxonomy" id="930990"/>
    <lineage>
        <taxon>Eukaryota</taxon>
        <taxon>Fungi</taxon>
        <taxon>Dikarya</taxon>
        <taxon>Basidiomycota</taxon>
        <taxon>Agaricomycotina</taxon>
        <taxon>Agaricomycetes</taxon>
        <taxon>Cantharellales</taxon>
        <taxon>Botryobasidiaceae</taxon>
        <taxon>Botryobasidium</taxon>
    </lineage>
</organism>
<protein>
    <recommendedName>
        <fullName evidence="5">Peptidase A1 domain-containing protein</fullName>
    </recommendedName>
</protein>
<feature type="signal peptide" evidence="4">
    <location>
        <begin position="1"/>
        <end position="20"/>
    </location>
</feature>
<dbReference type="EMBL" id="KL198113">
    <property type="protein sequence ID" value="KDQ07193.1"/>
    <property type="molecule type" value="Genomic_DNA"/>
</dbReference>
<dbReference type="STRING" id="930990.A0A067LV34"/>
<dbReference type="GO" id="GO:0006508">
    <property type="term" value="P:proteolysis"/>
    <property type="evidence" value="ECO:0007669"/>
    <property type="project" value="InterPro"/>
</dbReference>
<keyword evidence="3" id="KW-0812">Transmembrane</keyword>
<gene>
    <name evidence="6" type="ORF">BOTBODRAFT_39029</name>
</gene>
<feature type="transmembrane region" description="Helical" evidence="3">
    <location>
        <begin position="422"/>
        <end position="444"/>
    </location>
</feature>
<dbReference type="AlphaFoldDB" id="A0A067LV34"/>